<gene>
    <name evidence="2" type="ORF">SAY87_012178</name>
</gene>
<comment type="caution">
    <text evidence="2">The sequence shown here is derived from an EMBL/GenBank/DDBJ whole genome shotgun (WGS) entry which is preliminary data.</text>
</comment>
<dbReference type="AlphaFoldDB" id="A0AAN7JBZ0"/>
<reference evidence="2 3" key="1">
    <citation type="journal article" date="2023" name="Hortic Res">
        <title>Pangenome of water caltrop reveals structural variations and asymmetric subgenome divergence after allopolyploidization.</title>
        <authorList>
            <person name="Zhang X."/>
            <person name="Chen Y."/>
            <person name="Wang L."/>
            <person name="Yuan Y."/>
            <person name="Fang M."/>
            <person name="Shi L."/>
            <person name="Lu R."/>
            <person name="Comes H.P."/>
            <person name="Ma Y."/>
            <person name="Chen Y."/>
            <person name="Huang G."/>
            <person name="Zhou Y."/>
            <person name="Zheng Z."/>
            <person name="Qiu Y."/>
        </authorList>
    </citation>
    <scope>NUCLEOTIDE SEQUENCE [LARGE SCALE GENOMIC DNA]</scope>
    <source>
        <tissue evidence="2">Roots</tissue>
    </source>
</reference>
<dbReference type="Proteomes" id="UP001345219">
    <property type="component" value="Chromosome 10"/>
</dbReference>
<proteinExistence type="predicted"/>
<evidence type="ECO:0000313" key="2">
    <source>
        <dbReference type="EMBL" id="KAK4745866.1"/>
    </source>
</evidence>
<feature type="region of interest" description="Disordered" evidence="1">
    <location>
        <begin position="1"/>
        <end position="51"/>
    </location>
</feature>
<dbReference type="PANTHER" id="PTHR37207">
    <property type="entry name" value="OS09G0446000 PROTEIN"/>
    <property type="match status" value="1"/>
</dbReference>
<feature type="compositionally biased region" description="Basic and acidic residues" evidence="1">
    <location>
        <begin position="20"/>
        <end position="39"/>
    </location>
</feature>
<sequence length="87" mass="9901">MKISEMPLRGSSCSTQGQTDPKRENPQKHPFRRVEDDSKPTLQDPILRSDPTETEEAMLLLPPFPMVQPSSRSNRRLNCVLIISLIN</sequence>
<dbReference type="PANTHER" id="PTHR37207:SF1">
    <property type="entry name" value="OS09G0446000 PROTEIN"/>
    <property type="match status" value="1"/>
</dbReference>
<evidence type="ECO:0000313" key="3">
    <source>
        <dbReference type="Proteomes" id="UP001345219"/>
    </source>
</evidence>
<name>A0AAN7JBZ0_9MYRT</name>
<organism evidence="2 3">
    <name type="scientific">Trapa incisa</name>
    <dbReference type="NCBI Taxonomy" id="236973"/>
    <lineage>
        <taxon>Eukaryota</taxon>
        <taxon>Viridiplantae</taxon>
        <taxon>Streptophyta</taxon>
        <taxon>Embryophyta</taxon>
        <taxon>Tracheophyta</taxon>
        <taxon>Spermatophyta</taxon>
        <taxon>Magnoliopsida</taxon>
        <taxon>eudicotyledons</taxon>
        <taxon>Gunneridae</taxon>
        <taxon>Pentapetalae</taxon>
        <taxon>rosids</taxon>
        <taxon>malvids</taxon>
        <taxon>Myrtales</taxon>
        <taxon>Lythraceae</taxon>
        <taxon>Trapa</taxon>
    </lineage>
</organism>
<dbReference type="EMBL" id="JAXIOK010000021">
    <property type="protein sequence ID" value="KAK4745866.1"/>
    <property type="molecule type" value="Genomic_DNA"/>
</dbReference>
<keyword evidence="3" id="KW-1185">Reference proteome</keyword>
<accession>A0AAN7JBZ0</accession>
<protein>
    <submittedName>
        <fullName evidence="2">Uncharacterized protein</fullName>
    </submittedName>
</protein>
<evidence type="ECO:0000256" key="1">
    <source>
        <dbReference type="SAM" id="MobiDB-lite"/>
    </source>
</evidence>